<protein>
    <submittedName>
        <fullName evidence="3">Uncharacterized protein</fullName>
    </submittedName>
</protein>
<evidence type="ECO:0000313" key="2">
    <source>
        <dbReference type="Proteomes" id="UP000095282"/>
    </source>
</evidence>
<name>A0A1I7UAW7_9PELO</name>
<feature type="compositionally biased region" description="Basic and acidic residues" evidence="1">
    <location>
        <begin position="97"/>
        <end position="113"/>
    </location>
</feature>
<proteinExistence type="predicted"/>
<evidence type="ECO:0000256" key="1">
    <source>
        <dbReference type="SAM" id="MobiDB-lite"/>
    </source>
</evidence>
<dbReference type="Proteomes" id="UP000095282">
    <property type="component" value="Unplaced"/>
</dbReference>
<reference evidence="3" key="1">
    <citation type="submission" date="2016-11" db="UniProtKB">
        <authorList>
            <consortium name="WormBaseParasite"/>
        </authorList>
    </citation>
    <scope>IDENTIFICATION</scope>
</reference>
<sequence>MDTPRRRPNDDVFVDSDDEDFRSSTWNFIENNSSSRVRRSESYLSSFNRPTYGGRGTANGVETRSSFREIPSTPVSATRTASTYQFHYVTRRVSSTGERRTTVELERSSKDLPEQQQQQERVVQREIPVQMVGNGHHHSATSYSRYSMANDVIQRYSSQSSSSISPHQRLSSYSLHSIVERMKLFKSRKN</sequence>
<keyword evidence="2" id="KW-1185">Reference proteome</keyword>
<feature type="region of interest" description="Disordered" evidence="1">
    <location>
        <begin position="95"/>
        <end position="118"/>
    </location>
</feature>
<dbReference type="eggNOG" id="ENOG502THUV">
    <property type="taxonomic scope" value="Eukaryota"/>
</dbReference>
<dbReference type="AlphaFoldDB" id="A0A1I7UAW7"/>
<evidence type="ECO:0000313" key="3">
    <source>
        <dbReference type="WBParaSite" id="Csp11.Scaffold629.g16636.t1"/>
    </source>
</evidence>
<accession>A0A1I7UAW7</accession>
<organism evidence="2 3">
    <name type="scientific">Caenorhabditis tropicalis</name>
    <dbReference type="NCBI Taxonomy" id="1561998"/>
    <lineage>
        <taxon>Eukaryota</taxon>
        <taxon>Metazoa</taxon>
        <taxon>Ecdysozoa</taxon>
        <taxon>Nematoda</taxon>
        <taxon>Chromadorea</taxon>
        <taxon>Rhabditida</taxon>
        <taxon>Rhabditina</taxon>
        <taxon>Rhabditomorpha</taxon>
        <taxon>Rhabditoidea</taxon>
        <taxon>Rhabditidae</taxon>
        <taxon>Peloderinae</taxon>
        <taxon>Caenorhabditis</taxon>
    </lineage>
</organism>
<dbReference type="WBParaSite" id="Csp11.Scaffold629.g16636.t1">
    <property type="protein sequence ID" value="Csp11.Scaffold629.g16636.t1"/>
    <property type="gene ID" value="Csp11.Scaffold629.g16636"/>
</dbReference>